<dbReference type="Pfam" id="PF07653">
    <property type="entry name" value="SH3_2"/>
    <property type="match status" value="1"/>
</dbReference>
<feature type="region of interest" description="Disordered" evidence="4">
    <location>
        <begin position="274"/>
        <end position="331"/>
    </location>
</feature>
<evidence type="ECO:0000256" key="4">
    <source>
        <dbReference type="SAM" id="MobiDB-lite"/>
    </source>
</evidence>
<dbReference type="PROSITE" id="PS50002">
    <property type="entry name" value="SH3"/>
    <property type="match status" value="2"/>
</dbReference>
<dbReference type="Gene3D" id="1.20.1270.60">
    <property type="entry name" value="Arfaptin homology (AH) domain/BAR domain"/>
    <property type="match status" value="1"/>
</dbReference>
<proteinExistence type="predicted"/>
<dbReference type="SUPFAM" id="SSF103657">
    <property type="entry name" value="BAR/IMD domain-like"/>
    <property type="match status" value="1"/>
</dbReference>
<dbReference type="Proteomes" id="UP001281761">
    <property type="component" value="Unassembled WGS sequence"/>
</dbReference>
<dbReference type="InterPro" id="IPR001452">
    <property type="entry name" value="SH3_domain"/>
</dbReference>
<comment type="caution">
    <text evidence="6">The sequence shown here is derived from an EMBL/GenBank/DDBJ whole genome shotgun (WGS) entry which is preliminary data.</text>
</comment>
<dbReference type="CDD" id="cd22541">
    <property type="entry name" value="SP5_N"/>
    <property type="match status" value="1"/>
</dbReference>
<dbReference type="Pfam" id="PF14604">
    <property type="entry name" value="SH3_9"/>
    <property type="match status" value="1"/>
</dbReference>
<organism evidence="6 7">
    <name type="scientific">Blattamonas nauphoetae</name>
    <dbReference type="NCBI Taxonomy" id="2049346"/>
    <lineage>
        <taxon>Eukaryota</taxon>
        <taxon>Metamonada</taxon>
        <taxon>Preaxostyla</taxon>
        <taxon>Oxymonadida</taxon>
        <taxon>Blattamonas</taxon>
    </lineage>
</organism>
<keyword evidence="7" id="KW-1185">Reference proteome</keyword>
<feature type="compositionally biased region" description="Polar residues" evidence="4">
    <location>
        <begin position="300"/>
        <end position="322"/>
    </location>
</feature>
<evidence type="ECO:0000313" key="7">
    <source>
        <dbReference type="Proteomes" id="UP001281761"/>
    </source>
</evidence>
<evidence type="ECO:0000256" key="3">
    <source>
        <dbReference type="SAM" id="Coils"/>
    </source>
</evidence>
<sequence>MNTGKVMKRQQEAKLAYDDLLVRCTKNFMTEQAFCENIKMTKHEKLPDRSTFSAFWYQLKDSIEKIEVKSRQAEQVFKQAMDTTKAEIDEYQKTVKSLEDDMNKIEKKVKASYMEMQKRKEKYIHAFREWDMLDSQYTREKSTLDKPALTKLEKQLKEKTKEKNSTERAYIDGVSACQKDEYERDKKMLDFLQKSEHIEVNRMILSTERLQNIFGIWNDLMRSEYEELQQCQTQLYTIDARTDAASFANDHQYQVHREPYTQVQFPSRANYGSYNYPPTPPVLQQVPIPDLSGSDHFTPLGNQSTLSHKDSSFYQSTQSNPEPSYATAKGSASSYINHSTVGSISSAAPSTSTRPGVPMVVICDYVAQGETEISCLKGEKVSCLNMDEKDGGWALVRKQTGQEGFVAFSYLAEESSGVINIPSSAFEPAHSSSLDYSGSTGSEFRKGIAIYDYEPQSSTELRLQNGEVVRYKPDADDWCYCVRDSDGAEGYAPKSYIQDY</sequence>
<dbReference type="PANTHER" id="PTHR15735:SF21">
    <property type="entry name" value="PROTEIN NERVOUS WRECK"/>
    <property type="match status" value="1"/>
</dbReference>
<dbReference type="SUPFAM" id="SSF50044">
    <property type="entry name" value="SH3-domain"/>
    <property type="match status" value="2"/>
</dbReference>
<feature type="coiled-coil region" evidence="3">
    <location>
        <begin position="81"/>
        <end position="115"/>
    </location>
</feature>
<evidence type="ECO:0000259" key="5">
    <source>
        <dbReference type="PROSITE" id="PS50002"/>
    </source>
</evidence>
<feature type="domain" description="SH3" evidence="5">
    <location>
        <begin position="442"/>
        <end position="500"/>
    </location>
</feature>
<dbReference type="EMBL" id="JARBJD010000159">
    <property type="protein sequence ID" value="KAK2949308.1"/>
    <property type="molecule type" value="Genomic_DNA"/>
</dbReference>
<evidence type="ECO:0000313" key="6">
    <source>
        <dbReference type="EMBL" id="KAK2949308.1"/>
    </source>
</evidence>
<dbReference type="PANTHER" id="PTHR15735">
    <property type="entry name" value="FCH AND DOUBLE SH3 DOMAINS PROTEIN"/>
    <property type="match status" value="1"/>
</dbReference>
<name>A0ABQ9XDG1_9EUKA</name>
<dbReference type="SMART" id="SM00326">
    <property type="entry name" value="SH3"/>
    <property type="match status" value="2"/>
</dbReference>
<keyword evidence="1 2" id="KW-0728">SH3 domain</keyword>
<evidence type="ECO:0000256" key="2">
    <source>
        <dbReference type="PROSITE-ProRule" id="PRU00192"/>
    </source>
</evidence>
<dbReference type="CDD" id="cd00174">
    <property type="entry name" value="SH3"/>
    <property type="match status" value="1"/>
</dbReference>
<dbReference type="Gene3D" id="2.30.30.40">
    <property type="entry name" value="SH3 Domains"/>
    <property type="match status" value="2"/>
</dbReference>
<protein>
    <recommendedName>
        <fullName evidence="5">SH3 domain-containing protein</fullName>
    </recommendedName>
</protein>
<dbReference type="InterPro" id="IPR036028">
    <property type="entry name" value="SH3-like_dom_sf"/>
</dbReference>
<dbReference type="InterPro" id="IPR027267">
    <property type="entry name" value="AH/BAR_dom_sf"/>
</dbReference>
<evidence type="ECO:0000256" key="1">
    <source>
        <dbReference type="ARBA" id="ARBA00022443"/>
    </source>
</evidence>
<feature type="domain" description="SH3" evidence="5">
    <location>
        <begin position="354"/>
        <end position="416"/>
    </location>
</feature>
<reference evidence="6 7" key="1">
    <citation type="journal article" date="2022" name="bioRxiv">
        <title>Genomics of Preaxostyla Flagellates Illuminates Evolutionary Transitions and the Path Towards Mitochondrial Loss.</title>
        <authorList>
            <person name="Novak L.V.F."/>
            <person name="Treitli S.C."/>
            <person name="Pyrih J."/>
            <person name="Halakuc P."/>
            <person name="Pipaliya S.V."/>
            <person name="Vacek V."/>
            <person name="Brzon O."/>
            <person name="Soukal P."/>
            <person name="Eme L."/>
            <person name="Dacks J.B."/>
            <person name="Karnkowska A."/>
            <person name="Elias M."/>
            <person name="Hampl V."/>
        </authorList>
    </citation>
    <scope>NUCLEOTIDE SEQUENCE [LARGE SCALE GENOMIC DNA]</scope>
    <source>
        <strain evidence="6">NAU3</strain>
        <tissue evidence="6">Gut</tissue>
    </source>
</reference>
<gene>
    <name evidence="6" type="ORF">BLNAU_15789</name>
</gene>
<keyword evidence="3" id="KW-0175">Coiled coil</keyword>
<accession>A0ABQ9XDG1</accession>